<feature type="region of interest" description="Disordered" evidence="1">
    <location>
        <begin position="81"/>
        <end position="106"/>
    </location>
</feature>
<feature type="region of interest" description="Disordered" evidence="1">
    <location>
        <begin position="129"/>
        <end position="159"/>
    </location>
</feature>
<feature type="compositionally biased region" description="Basic and acidic residues" evidence="1">
    <location>
        <begin position="1"/>
        <end position="28"/>
    </location>
</feature>
<dbReference type="OrthoDB" id="5103847at2759"/>
<dbReference type="EMBL" id="JAPEUR010000426">
    <property type="protein sequence ID" value="KAJ4309562.1"/>
    <property type="molecule type" value="Genomic_DNA"/>
</dbReference>
<feature type="compositionally biased region" description="Low complexity" evidence="1">
    <location>
        <begin position="132"/>
        <end position="158"/>
    </location>
</feature>
<reference evidence="2" key="1">
    <citation type="submission" date="2022-10" db="EMBL/GenBank/DDBJ databases">
        <title>Tapping the CABI collections for fungal endophytes: first genome assemblies for Collariella, Neodidymelliopsis, Ascochyta clinopodiicola, Didymella pomorum, Didymosphaeria variabile, Neocosmospora piperis and Neocucurbitaria cava.</title>
        <authorList>
            <person name="Hill R."/>
        </authorList>
    </citation>
    <scope>NUCLEOTIDE SEQUENCE</scope>
    <source>
        <strain evidence="2">IMI 366586</strain>
    </source>
</reference>
<dbReference type="AlphaFoldDB" id="A0A9W8TDW8"/>
<feature type="region of interest" description="Disordered" evidence="1">
    <location>
        <begin position="1"/>
        <end position="63"/>
    </location>
</feature>
<comment type="caution">
    <text evidence="2">The sequence shown here is derived from an EMBL/GenBank/DDBJ whole genome shotgun (WGS) entry which is preliminary data.</text>
</comment>
<evidence type="ECO:0000313" key="2">
    <source>
        <dbReference type="EMBL" id="KAJ4309562.1"/>
    </source>
</evidence>
<proteinExistence type="predicted"/>
<accession>A0A9W8TDW8</accession>
<name>A0A9W8TDW8_9HYPO</name>
<sequence>MDSKQDYTGESSGEKATAKGQDSDREAVRCPQWDDSTTWLRPKSPIHGNGAGRVRKWEEYEDGDQERARLAWALKNWPTRDIPFPSIETPDEVEMPEDSPPKRQKSMTVDRFEILWHYLENSTPDMCSPTLFPSLSPVSDFDDSPPSVDTDTSLDSSSLTETAVLANDGEMAYCGEETESDAAR</sequence>
<organism evidence="2 3">
    <name type="scientific">Fusarium piperis</name>
    <dbReference type="NCBI Taxonomy" id="1435070"/>
    <lineage>
        <taxon>Eukaryota</taxon>
        <taxon>Fungi</taxon>
        <taxon>Dikarya</taxon>
        <taxon>Ascomycota</taxon>
        <taxon>Pezizomycotina</taxon>
        <taxon>Sordariomycetes</taxon>
        <taxon>Hypocreomycetidae</taxon>
        <taxon>Hypocreales</taxon>
        <taxon>Nectriaceae</taxon>
        <taxon>Fusarium</taxon>
        <taxon>Fusarium solani species complex</taxon>
    </lineage>
</organism>
<dbReference type="Proteomes" id="UP001140502">
    <property type="component" value="Unassembled WGS sequence"/>
</dbReference>
<gene>
    <name evidence="2" type="ORF">N0V84_011436</name>
</gene>
<evidence type="ECO:0000256" key="1">
    <source>
        <dbReference type="SAM" id="MobiDB-lite"/>
    </source>
</evidence>
<keyword evidence="3" id="KW-1185">Reference proteome</keyword>
<protein>
    <submittedName>
        <fullName evidence="2">Uncharacterized protein</fullName>
    </submittedName>
</protein>
<evidence type="ECO:0000313" key="3">
    <source>
        <dbReference type="Proteomes" id="UP001140502"/>
    </source>
</evidence>